<accession>A0A380T6I9</accession>
<dbReference type="Proteomes" id="UP000255177">
    <property type="component" value="Unassembled WGS sequence"/>
</dbReference>
<dbReference type="EMBL" id="UIDD01000011">
    <property type="protein sequence ID" value="SUQ65141.1"/>
    <property type="molecule type" value="Genomic_DNA"/>
</dbReference>
<evidence type="ECO:0000313" key="2">
    <source>
        <dbReference type="Proteomes" id="UP000255177"/>
    </source>
</evidence>
<keyword evidence="2" id="KW-1185">Reference proteome</keyword>
<organism evidence="1 2">
    <name type="scientific">Pseudomonas wadenswilerensis</name>
    <dbReference type="NCBI Taxonomy" id="1785161"/>
    <lineage>
        <taxon>Bacteria</taxon>
        <taxon>Pseudomonadati</taxon>
        <taxon>Pseudomonadota</taxon>
        <taxon>Gammaproteobacteria</taxon>
        <taxon>Pseudomonadales</taxon>
        <taxon>Pseudomonadaceae</taxon>
        <taxon>Pseudomonas</taxon>
    </lineage>
</organism>
<dbReference type="AlphaFoldDB" id="A0A380T6I9"/>
<gene>
    <name evidence="1" type="ORF">CCOS864_04611</name>
</gene>
<proteinExistence type="predicted"/>
<name>A0A380T6I9_9PSED</name>
<sequence>MHRSGYARHRQPIKITGTRDLNQARQVFLNDSEKRAQIMLSNADSLALLIYRLGAELHP</sequence>
<evidence type="ECO:0000313" key="1">
    <source>
        <dbReference type="EMBL" id="SUQ65141.1"/>
    </source>
</evidence>
<protein>
    <submittedName>
        <fullName evidence="1">Uncharacterized protein</fullName>
    </submittedName>
</protein>
<reference evidence="2" key="1">
    <citation type="submission" date="2018-07" db="EMBL/GenBank/DDBJ databases">
        <authorList>
            <person name="Blom J."/>
        </authorList>
    </citation>
    <scope>NUCLEOTIDE SEQUENCE [LARGE SCALE GENOMIC DNA]</scope>
    <source>
        <strain evidence="2">CCOS 864</strain>
    </source>
</reference>